<sequence>MYEGRVESVLRCGRCNKPFEKESTLKRHGYYCRSRRATGAVRARSCIACARGKARCDNKRPECSRCKSKGVECHYPTKTSNASKSTTQQHANDAETERLNTIAQSVADIPGLDTFLDATNDGDIPLDRALVIADSEVTAVGERYSDDIIPDVDFADLLNVHMDGENILYTPSGSSSSVYQSISSADEVVQVQHPRPSPKLSIPPVPTQAIRSLVQRPSMGTGTHRIAKLILHNLISYPQMMLHHNTLPPFIHPSVVSSDLDNPNLEPLTNCIALVHMIGSGIQASRKLFWKNVRMECERLCEEYQTLNKWELLAAMQALSIYIIIRLDEGETEYNNFDVLLLKAITAISKQLSCSDITKNVEFVLHSNDLKNSWNDWIFEESRRRLCVIYRVVNMLVYFEPAAMCGLRTDLVIAPLPAKKQLWEAGDELLWKAESQRESGFQTVYGLAASGDLVQLGKDQLYSTNEVLLHKTVTARGSANWEEWCSGMDGLGGLVMLAASLAG</sequence>
<evidence type="ECO:0000256" key="3">
    <source>
        <dbReference type="ARBA" id="ARBA00023015"/>
    </source>
</evidence>
<dbReference type="Proteomes" id="UP000596276">
    <property type="component" value="Chromosome 4"/>
</dbReference>
<keyword evidence="9" id="KW-1185">Reference proteome</keyword>
<dbReference type="VEuPathDB" id="FungiDB:AFLA_002055"/>
<name>A0A7U2MTS4_ASPFN</name>
<keyword evidence="1" id="KW-0479">Metal-binding</keyword>
<evidence type="ECO:0000256" key="2">
    <source>
        <dbReference type="ARBA" id="ARBA00022833"/>
    </source>
</evidence>
<dbReference type="GO" id="GO:0009893">
    <property type="term" value="P:positive regulation of metabolic process"/>
    <property type="evidence" value="ECO:0007669"/>
    <property type="project" value="UniProtKB-ARBA"/>
</dbReference>
<evidence type="ECO:0000259" key="7">
    <source>
        <dbReference type="PROSITE" id="PS50048"/>
    </source>
</evidence>
<dbReference type="SMART" id="SM00066">
    <property type="entry name" value="GAL4"/>
    <property type="match status" value="1"/>
</dbReference>
<dbReference type="GO" id="GO:0003677">
    <property type="term" value="F:DNA binding"/>
    <property type="evidence" value="ECO:0007669"/>
    <property type="project" value="UniProtKB-KW"/>
</dbReference>
<evidence type="ECO:0000256" key="1">
    <source>
        <dbReference type="ARBA" id="ARBA00022723"/>
    </source>
</evidence>
<keyword evidence="6" id="KW-0539">Nucleus</keyword>
<feature type="domain" description="Zn(2)-C6 fungal-type" evidence="7">
    <location>
        <begin position="45"/>
        <end position="75"/>
    </location>
</feature>
<evidence type="ECO:0000256" key="5">
    <source>
        <dbReference type="ARBA" id="ARBA00023163"/>
    </source>
</evidence>
<evidence type="ECO:0000256" key="4">
    <source>
        <dbReference type="ARBA" id="ARBA00023125"/>
    </source>
</evidence>
<dbReference type="CDD" id="cd00067">
    <property type="entry name" value="GAL4"/>
    <property type="match status" value="1"/>
</dbReference>
<dbReference type="EMBL" id="CP044618">
    <property type="protein sequence ID" value="QRD89693.1"/>
    <property type="molecule type" value="Genomic_DNA"/>
</dbReference>
<gene>
    <name evidence="8" type="ORF">F9C07_2155847</name>
</gene>
<dbReference type="GO" id="GO:0000981">
    <property type="term" value="F:DNA-binding transcription factor activity, RNA polymerase II-specific"/>
    <property type="evidence" value="ECO:0007669"/>
    <property type="project" value="InterPro"/>
</dbReference>
<keyword evidence="4" id="KW-0238">DNA-binding</keyword>
<reference evidence="9" key="1">
    <citation type="journal article" date="2021" name="G3 (Bethesda)">
        <title>Chromosome assembled and annotated genome sequence of Aspergillus flavus NRRL 3357.</title>
        <authorList>
            <person name="Skerker J.M."/>
            <person name="Pianalto K.M."/>
            <person name="Mondo S.J."/>
            <person name="Yang K."/>
            <person name="Arkin A.P."/>
            <person name="Keller N.P."/>
            <person name="Grigoriev I.V."/>
            <person name="Louise Glass N.L."/>
        </authorList>
    </citation>
    <scope>NUCLEOTIDE SEQUENCE [LARGE SCALE GENOMIC DNA]</scope>
    <source>
        <strain evidence="9">ATCC 200026 / FGSC A1120 / IAM 13836 / NRRL 3357 / JCM 12722 / SRRC 167</strain>
    </source>
</reference>
<keyword evidence="3" id="KW-0805">Transcription regulation</keyword>
<dbReference type="PANTHER" id="PTHR47660:SF3">
    <property type="entry name" value="FINGER DOMAIN PROTEIN, PUTATIVE (AFU_ORTHOLOGUE AFUA_4G03310)-RELATED"/>
    <property type="match status" value="1"/>
</dbReference>
<dbReference type="Gene3D" id="4.10.240.10">
    <property type="entry name" value="Zn(2)-C6 fungal-type DNA-binding domain"/>
    <property type="match status" value="1"/>
</dbReference>
<organism evidence="8 9">
    <name type="scientific">Aspergillus flavus (strain ATCC 200026 / FGSC A1120 / IAM 13836 / NRRL 3357 / JCM 12722 / SRRC 167)</name>
    <dbReference type="NCBI Taxonomy" id="332952"/>
    <lineage>
        <taxon>Eukaryota</taxon>
        <taxon>Fungi</taxon>
        <taxon>Dikarya</taxon>
        <taxon>Ascomycota</taxon>
        <taxon>Pezizomycotina</taxon>
        <taxon>Eurotiomycetes</taxon>
        <taxon>Eurotiomycetidae</taxon>
        <taxon>Eurotiales</taxon>
        <taxon>Aspergillaceae</taxon>
        <taxon>Aspergillus</taxon>
        <taxon>Aspergillus subgen. Circumdati</taxon>
    </lineage>
</organism>
<dbReference type="PROSITE" id="PS00463">
    <property type="entry name" value="ZN2_CY6_FUNGAL_1"/>
    <property type="match status" value="1"/>
</dbReference>
<keyword evidence="2" id="KW-0862">Zinc</keyword>
<dbReference type="VEuPathDB" id="FungiDB:F9C07_2155847"/>
<evidence type="ECO:0000256" key="6">
    <source>
        <dbReference type="ARBA" id="ARBA00023242"/>
    </source>
</evidence>
<protein>
    <recommendedName>
        <fullName evidence="7">Zn(2)-C6 fungal-type domain-containing protein</fullName>
    </recommendedName>
</protein>
<dbReference type="PROSITE" id="PS50048">
    <property type="entry name" value="ZN2_CY6_FUNGAL_2"/>
    <property type="match status" value="1"/>
</dbReference>
<accession>A0A7U2MTS4</accession>
<dbReference type="InterPro" id="IPR036864">
    <property type="entry name" value="Zn2-C6_fun-type_DNA-bd_sf"/>
</dbReference>
<keyword evidence="5" id="KW-0804">Transcription</keyword>
<dbReference type="SUPFAM" id="SSF57701">
    <property type="entry name" value="Zn2/Cys6 DNA-binding domain"/>
    <property type="match status" value="1"/>
</dbReference>
<dbReference type="Pfam" id="PF00172">
    <property type="entry name" value="Zn_clus"/>
    <property type="match status" value="1"/>
</dbReference>
<evidence type="ECO:0000313" key="8">
    <source>
        <dbReference type="EMBL" id="QRD89693.1"/>
    </source>
</evidence>
<dbReference type="GO" id="GO:0008270">
    <property type="term" value="F:zinc ion binding"/>
    <property type="evidence" value="ECO:0007669"/>
    <property type="project" value="InterPro"/>
</dbReference>
<evidence type="ECO:0000313" key="9">
    <source>
        <dbReference type="Proteomes" id="UP000596276"/>
    </source>
</evidence>
<dbReference type="InterPro" id="IPR001138">
    <property type="entry name" value="Zn2Cys6_DnaBD"/>
</dbReference>
<dbReference type="AlphaFoldDB" id="A0A7U2MTS4"/>
<dbReference type="PANTHER" id="PTHR47660">
    <property type="entry name" value="TRANSCRIPTION FACTOR WITH C2H2 AND ZN(2)-CYS(6) DNA BINDING DOMAIN (EUROFUNG)-RELATED-RELATED"/>
    <property type="match status" value="1"/>
</dbReference>
<proteinExistence type="predicted"/>